<gene>
    <name evidence="1" type="ORF">JI723_06875</name>
</gene>
<proteinExistence type="predicted"/>
<sequence>MDTEIKFETLDSLILYFIKVKGRNSFLTIQEIIDLSHKHGEFECTVDSVRAKIIELAELRDLFTATKYGLIDSIGI</sequence>
<name>A0ABX7AK67_9GAMM</name>
<evidence type="ECO:0000313" key="1">
    <source>
        <dbReference type="EMBL" id="QQO63689.1"/>
    </source>
</evidence>
<dbReference type="Proteomes" id="UP000596157">
    <property type="component" value="Chromosome"/>
</dbReference>
<dbReference type="GeneID" id="92278423"/>
<reference evidence="2" key="1">
    <citation type="submission" date="2021-01" db="EMBL/GenBank/DDBJ databases">
        <title>Providencia vermicola LLDRA6, a soil-borne Mn(II)-oxidizing bacterium, exploits a strategy of superoxide production coupled to hydrogen peroxide consumption to generate Mn oxides, as revealed by transcriptional up-regulation of genes for phenylacetic acid catabolism.</title>
        <authorList>
            <person name="Chen S."/>
            <person name="Ding Z."/>
            <person name="Chen J."/>
            <person name="Luo J."/>
            <person name="Ruan X."/>
            <person name="Li Z."/>
            <person name="Liao F."/>
            <person name="He J."/>
            <person name="Li D."/>
        </authorList>
    </citation>
    <scope>NUCLEOTIDE SEQUENCE [LARGE SCALE GENOMIC DNA]</scope>
    <source>
        <strain evidence="2">LLDRA6</strain>
    </source>
</reference>
<accession>A0ABX7AK67</accession>
<protein>
    <submittedName>
        <fullName evidence="1">Uncharacterized protein</fullName>
    </submittedName>
</protein>
<evidence type="ECO:0000313" key="2">
    <source>
        <dbReference type="Proteomes" id="UP000596157"/>
    </source>
</evidence>
<organism evidence="1 2">
    <name type="scientific">Providencia manganoxydans</name>
    <dbReference type="NCBI Taxonomy" id="2923283"/>
    <lineage>
        <taxon>Bacteria</taxon>
        <taxon>Pseudomonadati</taxon>
        <taxon>Pseudomonadota</taxon>
        <taxon>Gammaproteobacteria</taxon>
        <taxon>Enterobacterales</taxon>
        <taxon>Morganellaceae</taxon>
        <taxon>Providencia</taxon>
    </lineage>
</organism>
<dbReference type="EMBL" id="CP067099">
    <property type="protein sequence ID" value="QQO63689.1"/>
    <property type="molecule type" value="Genomic_DNA"/>
</dbReference>
<keyword evidence="2" id="KW-1185">Reference proteome</keyword>
<dbReference type="RefSeq" id="WP_272537753.1">
    <property type="nucleotide sequence ID" value="NZ_CP067099.1"/>
</dbReference>